<accession>A0A0J6Z186</accession>
<dbReference type="AlphaFoldDB" id="A0A0J6Z186"/>
<reference evidence="1 2" key="1">
    <citation type="submission" date="2015-02" db="EMBL/GenBank/DDBJ databases">
        <title>Evolution of B. cereus sensu lato: Distribution, horizontal transfer and duplication of chromosomal virulence genes.</title>
        <authorList>
            <person name="Boehm M.-E."/>
            <person name="Huptas C."/>
            <person name="Krey V.M."/>
            <person name="Scherer S."/>
        </authorList>
    </citation>
    <scope>NUCLEOTIDE SEQUENCE [LARGE SCALE GENOMIC DNA]</scope>
    <source>
        <strain evidence="1 2">#17</strain>
    </source>
</reference>
<sequence length="106" mass="11751">MTEISLKDRCIQILATIPTIVFFIWSMYYCFQLFVGNEIPGVNPFTKFILGLITLFMGIGGLINLTKPNVDAVEFSVKTLCGLLAIGFILESGQFIDIVKVVINSL</sequence>
<dbReference type="EMBL" id="JYFW01000044">
    <property type="protein sequence ID" value="KMP12973.1"/>
    <property type="molecule type" value="Genomic_DNA"/>
</dbReference>
<proteinExistence type="predicted"/>
<gene>
    <name evidence="1" type="ORF">TQ94_29385</name>
</gene>
<comment type="caution">
    <text evidence="1">The sequence shown here is derived from an EMBL/GenBank/DDBJ whole genome shotgun (WGS) entry which is preliminary data.</text>
</comment>
<evidence type="ECO:0000313" key="1">
    <source>
        <dbReference type="EMBL" id="KMP12973.1"/>
    </source>
</evidence>
<organism evidence="1 2">
    <name type="scientific">Bacillus cereus</name>
    <dbReference type="NCBI Taxonomy" id="1396"/>
    <lineage>
        <taxon>Bacteria</taxon>
        <taxon>Bacillati</taxon>
        <taxon>Bacillota</taxon>
        <taxon>Bacilli</taxon>
        <taxon>Bacillales</taxon>
        <taxon>Bacillaceae</taxon>
        <taxon>Bacillus</taxon>
        <taxon>Bacillus cereus group</taxon>
    </lineage>
</organism>
<name>A0A0J6Z186_BACCE</name>
<protein>
    <submittedName>
        <fullName evidence="1">Uncharacterized protein</fullName>
    </submittedName>
</protein>
<evidence type="ECO:0000313" key="2">
    <source>
        <dbReference type="Proteomes" id="UP000036243"/>
    </source>
</evidence>
<dbReference type="Proteomes" id="UP000036243">
    <property type="component" value="Unassembled WGS sequence"/>
</dbReference>
<dbReference type="RefSeq" id="WP_000136245.1">
    <property type="nucleotide sequence ID" value="NZ_AP022908.1"/>
</dbReference>